<evidence type="ECO:0000256" key="6">
    <source>
        <dbReference type="SAM" id="MobiDB-lite"/>
    </source>
</evidence>
<dbReference type="PROSITE" id="PS51892">
    <property type="entry name" value="SUBTILASE"/>
    <property type="match status" value="1"/>
</dbReference>
<dbReference type="PROSITE" id="PS00137">
    <property type="entry name" value="SUBTILASE_HIS"/>
    <property type="match status" value="1"/>
</dbReference>
<proteinExistence type="inferred from homology"/>
<dbReference type="AlphaFoldDB" id="A0A292PWS4"/>
<dbReference type="InterPro" id="IPR050131">
    <property type="entry name" value="Peptidase_S8_subtilisin-like"/>
</dbReference>
<dbReference type="PANTHER" id="PTHR43806">
    <property type="entry name" value="PEPTIDASE S8"/>
    <property type="match status" value="1"/>
</dbReference>
<organism evidence="9 10">
    <name type="scientific">Tuber aestivum</name>
    <name type="common">summer truffle</name>
    <dbReference type="NCBI Taxonomy" id="59557"/>
    <lineage>
        <taxon>Eukaryota</taxon>
        <taxon>Fungi</taxon>
        <taxon>Dikarya</taxon>
        <taxon>Ascomycota</taxon>
        <taxon>Pezizomycotina</taxon>
        <taxon>Pezizomycetes</taxon>
        <taxon>Pezizales</taxon>
        <taxon>Tuberaceae</taxon>
        <taxon>Tuber</taxon>
    </lineage>
</organism>
<evidence type="ECO:0000256" key="5">
    <source>
        <dbReference type="PROSITE-ProRule" id="PRU01240"/>
    </source>
</evidence>
<dbReference type="GO" id="GO:0004252">
    <property type="term" value="F:serine-type endopeptidase activity"/>
    <property type="evidence" value="ECO:0007669"/>
    <property type="project" value="InterPro"/>
</dbReference>
<feature type="domain" description="Peptidase S8/S53" evidence="7">
    <location>
        <begin position="133"/>
        <end position="435"/>
    </location>
</feature>
<evidence type="ECO:0000259" key="8">
    <source>
        <dbReference type="Pfam" id="PF06280"/>
    </source>
</evidence>
<dbReference type="SUPFAM" id="SSF52743">
    <property type="entry name" value="Subtilisin-like"/>
    <property type="match status" value="1"/>
</dbReference>
<evidence type="ECO:0000256" key="1">
    <source>
        <dbReference type="ARBA" id="ARBA00011073"/>
    </source>
</evidence>
<keyword evidence="4" id="KW-0720">Serine protease</keyword>
<dbReference type="Gene3D" id="3.50.30.30">
    <property type="match status" value="1"/>
</dbReference>
<dbReference type="GO" id="GO:0006508">
    <property type="term" value="P:proteolysis"/>
    <property type="evidence" value="ECO:0007669"/>
    <property type="project" value="UniProtKB-KW"/>
</dbReference>
<dbReference type="InterPro" id="IPR000209">
    <property type="entry name" value="Peptidase_S8/S53_dom"/>
</dbReference>
<dbReference type="EMBL" id="LN891006">
    <property type="protein sequence ID" value="CUS12062.1"/>
    <property type="molecule type" value="Genomic_DNA"/>
</dbReference>
<dbReference type="Pfam" id="PF06280">
    <property type="entry name" value="fn3_5"/>
    <property type="match status" value="1"/>
</dbReference>
<evidence type="ECO:0000313" key="10">
    <source>
        <dbReference type="Proteomes" id="UP001412239"/>
    </source>
</evidence>
<dbReference type="Pfam" id="PF00082">
    <property type="entry name" value="Peptidase_S8"/>
    <property type="match status" value="1"/>
</dbReference>
<dbReference type="InterPro" id="IPR022398">
    <property type="entry name" value="Peptidase_S8_His-AS"/>
</dbReference>
<evidence type="ECO:0000256" key="2">
    <source>
        <dbReference type="ARBA" id="ARBA00022670"/>
    </source>
</evidence>
<feature type="region of interest" description="Disordered" evidence="6">
    <location>
        <begin position="471"/>
        <end position="514"/>
    </location>
</feature>
<sequence>MAGPDERWRYRQVRVQADPVEGFYNVLSTQGIKVTPQVNITSVVFLGTSFTAVSDDGNIPVEVAALEGVSRIWPVSRIPRTIPEIHEVGRKAVVAITTLTPPPLGGGFGPAFKVVGGIDVVGDNYEGTNFFPDPDPYDCSGHGTHVAGIVAGEDKNFIGVAPRSKLLSYKVFGCRCDGTGQDVLIQAFVQDYGNEADIINASIGGPGGFPRDAWATASSRILQQGIFTISPGNSGDRGLFYASSGATGVDIMSVALITNEEYFAFKTEGYKKDIAYFQSGVEEFKLAGSVPVYVTSLDKFARNDACATLTLPEDTPDLSRYLVVFNIKEKNLVDKNATYIWLCNTPKTPINGEFIVEQFASGGKATLNFLQEPQGVGINNTSTEGKMLPFTSWVPSFEAQFKSEISSPGGYIYSTIPVKQGSYAVFSGTSMASPSGSTLPEQVWQSQAARLCWGYRTQKLYDLERYSSKLEGQHQDGSHKTSSSSPSRGWLRERSRRLTNTTTISPGRLELNDTKKNFKPEHTRTVRNSGNQEATYTFTHEVSRTVNTFKRGSKVSQMFLPTFVNGSAALQFLPQNMTIPAHSNGTFKVAFTPPKDLKTTQLLVYSGKVVVTSYGETLSIPHQGIHGNLRDLNIWKTEQFPFIASYLTGNKIRGLVTVTLSGGDLLTAVFANTFGTPVVRWDVVTEYYDTNKFLYPPIAGERGFVGSVRTLKGGVDFPIFYAPRHDPLGMEFSWFNWGGGSANGSSRIANGGYQFVSMMLRVAGDRRKVEDWETVATKVVTIASKP</sequence>
<dbReference type="InterPro" id="IPR036852">
    <property type="entry name" value="Peptidase_S8/S53_dom_sf"/>
</dbReference>
<dbReference type="PANTHER" id="PTHR43806:SF66">
    <property type="entry name" value="SERIN ENDOPEPTIDASE"/>
    <property type="match status" value="1"/>
</dbReference>
<keyword evidence="3" id="KW-0732">Signal</keyword>
<evidence type="ECO:0000256" key="4">
    <source>
        <dbReference type="ARBA" id="ARBA00022825"/>
    </source>
</evidence>
<comment type="similarity">
    <text evidence="1 5">Belongs to the peptidase S8 family.</text>
</comment>
<dbReference type="InterPro" id="IPR010435">
    <property type="entry name" value="C5a/SBT2-like_Fn3"/>
</dbReference>
<accession>A0A292PWS4</accession>
<gene>
    <name evidence="9" type="ORF">GSTUAT00003840001</name>
</gene>
<keyword evidence="4" id="KW-0378">Hydrolase</keyword>
<keyword evidence="2" id="KW-0645">Protease</keyword>
<evidence type="ECO:0008006" key="11">
    <source>
        <dbReference type="Google" id="ProtNLM"/>
    </source>
</evidence>
<evidence type="ECO:0000313" key="9">
    <source>
        <dbReference type="EMBL" id="CUS12062.1"/>
    </source>
</evidence>
<name>A0A292PWS4_9PEZI</name>
<reference evidence="9" key="1">
    <citation type="submission" date="2015-10" db="EMBL/GenBank/DDBJ databases">
        <authorList>
            <person name="Regsiter A."/>
            <person name="william w."/>
        </authorList>
    </citation>
    <scope>NUCLEOTIDE SEQUENCE</scope>
    <source>
        <strain evidence="9">Montdore</strain>
    </source>
</reference>
<feature type="domain" description="C5a peptidase/Subtilisin-like protease SBT2-like Fn3-like" evidence="8">
    <location>
        <begin position="510"/>
        <end position="621"/>
    </location>
</feature>
<comment type="caution">
    <text evidence="5">Lacks conserved residue(s) required for the propagation of feature annotation.</text>
</comment>
<dbReference type="Gene3D" id="3.40.50.200">
    <property type="entry name" value="Peptidase S8/S53 domain"/>
    <property type="match status" value="2"/>
</dbReference>
<keyword evidence="10" id="KW-1185">Reference proteome</keyword>
<dbReference type="Proteomes" id="UP001412239">
    <property type="component" value="Unassembled WGS sequence"/>
</dbReference>
<evidence type="ECO:0000259" key="7">
    <source>
        <dbReference type="Pfam" id="PF00082"/>
    </source>
</evidence>
<dbReference type="GO" id="GO:0016020">
    <property type="term" value="C:membrane"/>
    <property type="evidence" value="ECO:0007669"/>
    <property type="project" value="InterPro"/>
</dbReference>
<evidence type="ECO:0000256" key="3">
    <source>
        <dbReference type="ARBA" id="ARBA00022729"/>
    </source>
</evidence>
<protein>
    <recommendedName>
        <fullName evidence="11">Peptidase S8/S53 domain-containing protein</fullName>
    </recommendedName>
</protein>